<reference evidence="2 3" key="1">
    <citation type="submission" date="2020-08" db="EMBL/GenBank/DDBJ databases">
        <title>Sequencing the genomes of 1000 actinobacteria strains.</title>
        <authorList>
            <person name="Klenk H.-P."/>
        </authorList>
    </citation>
    <scope>NUCLEOTIDE SEQUENCE [LARGE SCALE GENOMIC DNA]</scope>
    <source>
        <strain evidence="2 3">DSM 43149</strain>
    </source>
</reference>
<dbReference type="Proteomes" id="UP000578112">
    <property type="component" value="Unassembled WGS sequence"/>
</dbReference>
<accession>A0A7W7I5B8</accession>
<proteinExistence type="predicted"/>
<organism evidence="2 3">
    <name type="scientific">Actinoplanes digitatis</name>
    <dbReference type="NCBI Taxonomy" id="1868"/>
    <lineage>
        <taxon>Bacteria</taxon>
        <taxon>Bacillati</taxon>
        <taxon>Actinomycetota</taxon>
        <taxon>Actinomycetes</taxon>
        <taxon>Micromonosporales</taxon>
        <taxon>Micromonosporaceae</taxon>
        <taxon>Actinoplanes</taxon>
    </lineage>
</organism>
<keyword evidence="3" id="KW-1185">Reference proteome</keyword>
<feature type="transmembrane region" description="Helical" evidence="1">
    <location>
        <begin position="110"/>
        <end position="134"/>
    </location>
</feature>
<feature type="transmembrane region" description="Helical" evidence="1">
    <location>
        <begin position="66"/>
        <end position="89"/>
    </location>
</feature>
<feature type="transmembrane region" description="Helical" evidence="1">
    <location>
        <begin position="236"/>
        <end position="257"/>
    </location>
</feature>
<comment type="caution">
    <text evidence="2">The sequence shown here is derived from an EMBL/GenBank/DDBJ whole genome shotgun (WGS) entry which is preliminary data.</text>
</comment>
<feature type="transmembrane region" description="Helical" evidence="1">
    <location>
        <begin position="185"/>
        <end position="207"/>
    </location>
</feature>
<evidence type="ECO:0000313" key="3">
    <source>
        <dbReference type="Proteomes" id="UP000578112"/>
    </source>
</evidence>
<keyword evidence="1" id="KW-0472">Membrane</keyword>
<keyword evidence="1" id="KW-0812">Transmembrane</keyword>
<sequence>MTELAGVTQARVIRSEWIKFWSLRSTTVTLATAVALLVGIGLLAAGMLGSGDIGGPGPGPGNLGPVAASLAGLTFAQLAFGTLGVLFMASEYGTGMIRSSLTAVPRRLPVLWGKIAVFGGVVLVVGLAAAAIAFTGGQAVIGGGGASWSGTGVARAVIGSAVILAGSGVLGLALGALLRSTPAAISTLFGAMFLLSGVAQLLLPAAWRDDVVRFLPANAGEAFTAVTPDSDALGPWVGLGVFVAYVAAVVIAGAWRLRRSDA</sequence>
<dbReference type="EMBL" id="JACHNH010000001">
    <property type="protein sequence ID" value="MBB4766740.1"/>
    <property type="molecule type" value="Genomic_DNA"/>
</dbReference>
<dbReference type="RefSeq" id="WP_184997846.1">
    <property type="nucleotide sequence ID" value="NZ_BOMK01000052.1"/>
</dbReference>
<name>A0A7W7I5B8_9ACTN</name>
<feature type="transmembrane region" description="Helical" evidence="1">
    <location>
        <begin position="21"/>
        <end position="46"/>
    </location>
</feature>
<keyword evidence="1" id="KW-1133">Transmembrane helix</keyword>
<dbReference type="AlphaFoldDB" id="A0A7W7I5B8"/>
<evidence type="ECO:0000256" key="1">
    <source>
        <dbReference type="SAM" id="Phobius"/>
    </source>
</evidence>
<feature type="transmembrane region" description="Helical" evidence="1">
    <location>
        <begin position="154"/>
        <end position="178"/>
    </location>
</feature>
<gene>
    <name evidence="2" type="ORF">BJ971_007296</name>
</gene>
<evidence type="ECO:0000313" key="2">
    <source>
        <dbReference type="EMBL" id="MBB4766740.1"/>
    </source>
</evidence>
<protein>
    <submittedName>
        <fullName evidence="2">Uncharacterized membrane protein HdeD (DUF308 family)</fullName>
    </submittedName>
</protein>